<keyword evidence="9" id="KW-0927">Auxin signaling pathway</keyword>
<dbReference type="EMBL" id="CAMGYJ010000009">
    <property type="protein sequence ID" value="CAI0544580.1"/>
    <property type="molecule type" value="Genomic_DNA"/>
</dbReference>
<dbReference type="GO" id="GO:0009734">
    <property type="term" value="P:auxin-activated signaling pathway"/>
    <property type="evidence" value="ECO:0007669"/>
    <property type="project" value="UniProtKB-KW"/>
</dbReference>
<protein>
    <recommendedName>
        <fullName evidence="13">Amino acid transporter transmembrane domain-containing protein</fullName>
    </recommendedName>
</protein>
<evidence type="ECO:0000256" key="10">
    <source>
        <dbReference type="ARBA" id="ARBA00045588"/>
    </source>
</evidence>
<feature type="compositionally biased region" description="Low complexity" evidence="11">
    <location>
        <begin position="12"/>
        <end position="27"/>
    </location>
</feature>
<name>A0AAV0QI31_9ROSI</name>
<dbReference type="GO" id="GO:0015293">
    <property type="term" value="F:symporter activity"/>
    <property type="evidence" value="ECO:0007669"/>
    <property type="project" value="UniProtKB-KW"/>
</dbReference>
<feature type="transmembrane region" description="Helical" evidence="12">
    <location>
        <begin position="160"/>
        <end position="181"/>
    </location>
</feature>
<feature type="transmembrane region" description="Helical" evidence="12">
    <location>
        <begin position="388"/>
        <end position="412"/>
    </location>
</feature>
<evidence type="ECO:0000256" key="9">
    <source>
        <dbReference type="ARBA" id="ARBA00023294"/>
    </source>
</evidence>
<evidence type="ECO:0000256" key="5">
    <source>
        <dbReference type="ARBA" id="ARBA00022847"/>
    </source>
</evidence>
<comment type="subcellular location">
    <subcellularLocation>
        <location evidence="1">Endomembrane system</location>
        <topology evidence="1">Multi-pass membrane protein</topology>
    </subcellularLocation>
</comment>
<dbReference type="AlphaFoldDB" id="A0AAV0QI31"/>
<dbReference type="InterPro" id="IPR013057">
    <property type="entry name" value="AA_transpt_TM"/>
</dbReference>
<evidence type="ECO:0000313" key="14">
    <source>
        <dbReference type="EMBL" id="CAI0544580.1"/>
    </source>
</evidence>
<evidence type="ECO:0000256" key="1">
    <source>
        <dbReference type="ARBA" id="ARBA00004127"/>
    </source>
</evidence>
<proteinExistence type="inferred from homology"/>
<reference evidence="14" key="1">
    <citation type="submission" date="2022-08" db="EMBL/GenBank/DDBJ databases">
        <authorList>
            <person name="Gutierrez-Valencia J."/>
        </authorList>
    </citation>
    <scope>NUCLEOTIDE SEQUENCE</scope>
</reference>
<evidence type="ECO:0000256" key="8">
    <source>
        <dbReference type="ARBA" id="ARBA00023136"/>
    </source>
</evidence>
<evidence type="ECO:0000256" key="7">
    <source>
        <dbReference type="ARBA" id="ARBA00022989"/>
    </source>
</evidence>
<accession>A0AAV0QI31</accession>
<feature type="transmembrane region" description="Helical" evidence="12">
    <location>
        <begin position="281"/>
        <end position="305"/>
    </location>
</feature>
<evidence type="ECO:0000256" key="4">
    <source>
        <dbReference type="ARBA" id="ARBA00022692"/>
    </source>
</evidence>
<dbReference type="GO" id="GO:0012505">
    <property type="term" value="C:endomembrane system"/>
    <property type="evidence" value="ECO:0007669"/>
    <property type="project" value="UniProtKB-SubCell"/>
</dbReference>
<keyword evidence="15" id="KW-1185">Reference proteome</keyword>
<dbReference type="Proteomes" id="UP001154282">
    <property type="component" value="Unassembled WGS sequence"/>
</dbReference>
<keyword evidence="8 12" id="KW-0472">Membrane</keyword>
<gene>
    <name evidence="14" type="ORF">LITE_LOCUS43226</name>
</gene>
<keyword evidence="7 12" id="KW-1133">Transmembrane helix</keyword>
<evidence type="ECO:0000256" key="2">
    <source>
        <dbReference type="ARBA" id="ARBA00005590"/>
    </source>
</evidence>
<dbReference type="PANTHER" id="PTHR48017">
    <property type="entry name" value="OS05G0424000 PROTEIN-RELATED"/>
    <property type="match status" value="1"/>
</dbReference>
<feature type="transmembrane region" description="Helical" evidence="12">
    <location>
        <begin position="127"/>
        <end position="148"/>
    </location>
</feature>
<evidence type="ECO:0000256" key="12">
    <source>
        <dbReference type="SAM" id="Phobius"/>
    </source>
</evidence>
<evidence type="ECO:0000256" key="3">
    <source>
        <dbReference type="ARBA" id="ARBA00022448"/>
    </source>
</evidence>
<dbReference type="Pfam" id="PF01490">
    <property type="entry name" value="Aa_trans"/>
    <property type="match status" value="1"/>
</dbReference>
<comment type="similarity">
    <text evidence="2">Belongs to the amino acid/polyamine transporter 2 family. Amino acid/auxin permease (AAAP) (TC 2.A.18.1) subfamily.</text>
</comment>
<comment type="function">
    <text evidence="10">Carrier protein involved in proton-driven auxin influx. Mediates the formation of auxin gradient from developing leaves (site of auxin biosynthesis) to tips by contributing to the loading of auxin in vascular tissues and facilitating acropetal (base to tip) auxin transport within inner tissues of the root apex, and basipetal (tip to base) auxin transport within outer tissues of the root apex. May be involved in lateral roots and nodules formation.</text>
</comment>
<feature type="transmembrane region" description="Helical" evidence="12">
    <location>
        <begin position="71"/>
        <end position="92"/>
    </location>
</feature>
<feature type="transmembrane region" description="Helical" evidence="12">
    <location>
        <begin position="333"/>
        <end position="353"/>
    </location>
</feature>
<keyword evidence="4 12" id="KW-0812">Transmembrane</keyword>
<dbReference type="GO" id="GO:0006865">
    <property type="term" value="P:amino acid transport"/>
    <property type="evidence" value="ECO:0007669"/>
    <property type="project" value="UniProtKB-KW"/>
</dbReference>
<comment type="caution">
    <text evidence="14">The sequence shown here is derived from an EMBL/GenBank/DDBJ whole genome shotgun (WGS) entry which is preliminary data.</text>
</comment>
<keyword evidence="6" id="KW-0029">Amino-acid transport</keyword>
<feature type="transmembrane region" description="Helical" evidence="12">
    <location>
        <begin position="201"/>
        <end position="220"/>
    </location>
</feature>
<evidence type="ECO:0000313" key="15">
    <source>
        <dbReference type="Proteomes" id="UP001154282"/>
    </source>
</evidence>
<evidence type="ECO:0000256" key="11">
    <source>
        <dbReference type="SAM" id="MobiDB-lite"/>
    </source>
</evidence>
<feature type="domain" description="Amino acid transporter transmembrane" evidence="13">
    <location>
        <begin position="152"/>
        <end position="413"/>
    </location>
</feature>
<feature type="region of interest" description="Disordered" evidence="11">
    <location>
        <begin position="1"/>
        <end position="28"/>
    </location>
</feature>
<sequence>MAVTVETDPKLQQDGGAAAAADSSDPPQKAELDAGALFVLESKGSWVHCGYHLTTSIVAPPLLSLPFALTLLGWAGGIVSLVVAALVTFYSYNLLSLVLEHQAAMGRRQLRFRDMANQILGPRWGRYYVGPIQFMVCYGAVVACTLLGGQCMKHINLVSLLLCLAYSACATAASVHIGTSSSSSSQPKEYSLPGDSTQDRLFGIFNAIAIIGTTYGNGIIPEIQATVAAPVKGKMFKGLCICYAVILATFFSVGVSGYWAFGNRADGLVLSNFVDNGRPLVPKWFVLMTNVFTILQLSAVAVVYLQPTNEVLEGTFGDPTSKQFSVRNVVPRVMSRSLSVVVATVVAAMLPFFGDINALIGAFGFIPLDFILPVVFYNLTFKPSKRSLVFWLNSTIAVVFSAVGAIAAVAAVRQMSLDAKTYRLFANV</sequence>
<keyword evidence="3" id="KW-0813">Transport</keyword>
<keyword evidence="5" id="KW-0769">Symport</keyword>
<evidence type="ECO:0000259" key="13">
    <source>
        <dbReference type="Pfam" id="PF01490"/>
    </source>
</evidence>
<organism evidence="14 15">
    <name type="scientific">Linum tenue</name>
    <dbReference type="NCBI Taxonomy" id="586396"/>
    <lineage>
        <taxon>Eukaryota</taxon>
        <taxon>Viridiplantae</taxon>
        <taxon>Streptophyta</taxon>
        <taxon>Embryophyta</taxon>
        <taxon>Tracheophyta</taxon>
        <taxon>Spermatophyta</taxon>
        <taxon>Magnoliopsida</taxon>
        <taxon>eudicotyledons</taxon>
        <taxon>Gunneridae</taxon>
        <taxon>Pentapetalae</taxon>
        <taxon>rosids</taxon>
        <taxon>fabids</taxon>
        <taxon>Malpighiales</taxon>
        <taxon>Linaceae</taxon>
        <taxon>Linum</taxon>
    </lineage>
</organism>
<feature type="transmembrane region" description="Helical" evidence="12">
    <location>
        <begin position="241"/>
        <end position="261"/>
    </location>
</feature>
<feature type="transmembrane region" description="Helical" evidence="12">
    <location>
        <begin position="359"/>
        <end position="381"/>
    </location>
</feature>
<evidence type="ECO:0000256" key="6">
    <source>
        <dbReference type="ARBA" id="ARBA00022970"/>
    </source>
</evidence>